<reference evidence="2" key="1">
    <citation type="journal article" date="2011" name="PLoS Biol.">
        <title>Gene gain and loss during evolution of obligate parasitism in the white rust pathogen of Arabidopsis thaliana.</title>
        <authorList>
            <person name="Kemen E."/>
            <person name="Gardiner A."/>
            <person name="Schultz-Larsen T."/>
            <person name="Kemen A.C."/>
            <person name="Balmuth A.L."/>
            <person name="Robert-Seilaniantz A."/>
            <person name="Bailey K."/>
            <person name="Holub E."/>
            <person name="Studholme D.J."/>
            <person name="Maclean D."/>
            <person name="Jones J.D."/>
        </authorList>
    </citation>
    <scope>NUCLEOTIDE SEQUENCE</scope>
</reference>
<evidence type="ECO:0000313" key="2">
    <source>
        <dbReference type="EMBL" id="CCA16887.1"/>
    </source>
</evidence>
<dbReference type="AlphaFoldDB" id="F0W6Z2"/>
<protein>
    <submittedName>
        <fullName evidence="2">Uncharacterized protein AlNc14C27G2625</fullName>
    </submittedName>
</protein>
<accession>F0W6Z2</accession>
<name>F0W6Z2_9STRA</name>
<organism evidence="2">
    <name type="scientific">Albugo laibachii Nc14</name>
    <dbReference type="NCBI Taxonomy" id="890382"/>
    <lineage>
        <taxon>Eukaryota</taxon>
        <taxon>Sar</taxon>
        <taxon>Stramenopiles</taxon>
        <taxon>Oomycota</taxon>
        <taxon>Peronosporomycetes</taxon>
        <taxon>Albuginales</taxon>
        <taxon>Albuginaceae</taxon>
        <taxon>Albugo</taxon>
    </lineage>
</organism>
<sequence length="228" mass="25119">MSNTLHNVVNTSFFPTVNELSSGVKWFKDHPILTAVAATAVSAITYWGSVNYDSDREVDDSEKQELRVQPKSRHCVNEEGKSVEHTLSACVSWCDEHGSSLTQVFEDIALSNDSESEEDTQIMWKRTQFSTTTGSRSCEATSRDNTSDASALSDSIIEDEAINGVAHRSNGDFEIQSESPQWGWYVAITPPEDNSLAREVPFGMAKKVTSERTSPPPILKRTPSGKLG</sequence>
<feature type="region of interest" description="Disordered" evidence="1">
    <location>
        <begin position="206"/>
        <end position="228"/>
    </location>
</feature>
<proteinExistence type="predicted"/>
<gene>
    <name evidence="2" type="primary">AlNc14C27G2625</name>
    <name evidence="2" type="ORF">ALNC14_030300</name>
</gene>
<reference evidence="2" key="2">
    <citation type="submission" date="2011-02" db="EMBL/GenBank/DDBJ databases">
        <authorList>
            <person name="MacLean D."/>
        </authorList>
    </citation>
    <scope>NUCLEOTIDE SEQUENCE</scope>
</reference>
<dbReference type="EMBL" id="FR824072">
    <property type="protein sequence ID" value="CCA16887.1"/>
    <property type="molecule type" value="Genomic_DNA"/>
</dbReference>
<dbReference type="HOGENOM" id="CLU_078667_0_0_1"/>
<evidence type="ECO:0000256" key="1">
    <source>
        <dbReference type="SAM" id="MobiDB-lite"/>
    </source>
</evidence>